<evidence type="ECO:0000256" key="2">
    <source>
        <dbReference type="ARBA" id="ARBA00023125"/>
    </source>
</evidence>
<keyword evidence="2" id="KW-0238">DNA-binding</keyword>
<dbReference type="Proteomes" id="UP001241072">
    <property type="component" value="Unassembled WGS sequence"/>
</dbReference>
<dbReference type="RefSeq" id="WP_305001618.1">
    <property type="nucleotide sequence ID" value="NZ_JAUQUB010000001.1"/>
</dbReference>
<organism evidence="5 6">
    <name type="scientific">Antiquaquibacter soli</name>
    <dbReference type="NCBI Taxonomy" id="3064523"/>
    <lineage>
        <taxon>Bacteria</taxon>
        <taxon>Bacillati</taxon>
        <taxon>Actinomycetota</taxon>
        <taxon>Actinomycetes</taxon>
        <taxon>Micrococcales</taxon>
        <taxon>Microbacteriaceae</taxon>
        <taxon>Antiquaquibacter</taxon>
    </lineage>
</organism>
<dbReference type="Pfam" id="PF00392">
    <property type="entry name" value="GntR"/>
    <property type="match status" value="1"/>
</dbReference>
<dbReference type="SUPFAM" id="SSF46785">
    <property type="entry name" value="Winged helix' DNA-binding domain"/>
    <property type="match status" value="1"/>
</dbReference>
<dbReference type="EMBL" id="JAUQUB010000001">
    <property type="protein sequence ID" value="MDO7881203.1"/>
    <property type="molecule type" value="Genomic_DNA"/>
</dbReference>
<dbReference type="PROSITE" id="PS50949">
    <property type="entry name" value="HTH_GNTR"/>
    <property type="match status" value="1"/>
</dbReference>
<dbReference type="SMART" id="SM00866">
    <property type="entry name" value="UTRA"/>
    <property type="match status" value="1"/>
</dbReference>
<proteinExistence type="predicted"/>
<evidence type="ECO:0000313" key="6">
    <source>
        <dbReference type="Proteomes" id="UP001241072"/>
    </source>
</evidence>
<evidence type="ECO:0000256" key="1">
    <source>
        <dbReference type="ARBA" id="ARBA00023015"/>
    </source>
</evidence>
<keyword evidence="6" id="KW-1185">Reference proteome</keyword>
<evidence type="ECO:0000259" key="4">
    <source>
        <dbReference type="PROSITE" id="PS50949"/>
    </source>
</evidence>
<feature type="domain" description="HTH gntR-type" evidence="4">
    <location>
        <begin position="16"/>
        <end position="84"/>
    </location>
</feature>
<comment type="caution">
    <text evidence="5">The sequence shown here is derived from an EMBL/GenBank/DDBJ whole genome shotgun (WGS) entry which is preliminary data.</text>
</comment>
<dbReference type="InterPro" id="IPR036390">
    <property type="entry name" value="WH_DNA-bd_sf"/>
</dbReference>
<protein>
    <submittedName>
        <fullName evidence="5">GntR family transcriptional regulator</fullName>
    </submittedName>
</protein>
<keyword evidence="3" id="KW-0804">Transcription</keyword>
<dbReference type="SUPFAM" id="SSF64288">
    <property type="entry name" value="Chorismate lyase-like"/>
    <property type="match status" value="1"/>
</dbReference>
<dbReference type="InterPro" id="IPR036388">
    <property type="entry name" value="WH-like_DNA-bd_sf"/>
</dbReference>
<dbReference type="InterPro" id="IPR000524">
    <property type="entry name" value="Tscrpt_reg_HTH_GntR"/>
</dbReference>
<accession>A0ABT9BJK5</accession>
<dbReference type="PRINTS" id="PR00035">
    <property type="entry name" value="HTHGNTR"/>
</dbReference>
<dbReference type="Pfam" id="PF07702">
    <property type="entry name" value="UTRA"/>
    <property type="match status" value="1"/>
</dbReference>
<reference evidence="5 6" key="1">
    <citation type="submission" date="2023-07" db="EMBL/GenBank/DDBJ databases">
        <title>Protaetiibacter sp. nov WY-16 isolated from soil.</title>
        <authorList>
            <person name="Liu B."/>
            <person name="Wan Y."/>
        </authorList>
    </citation>
    <scope>NUCLEOTIDE SEQUENCE [LARGE SCALE GENOMIC DNA]</scope>
    <source>
        <strain evidence="5 6">WY-16</strain>
    </source>
</reference>
<dbReference type="Gene3D" id="1.10.10.10">
    <property type="entry name" value="Winged helix-like DNA-binding domain superfamily/Winged helix DNA-binding domain"/>
    <property type="match status" value="1"/>
</dbReference>
<dbReference type="PANTHER" id="PTHR44846:SF16">
    <property type="entry name" value="TRANSCRIPTIONAL REGULATOR PHNF-RELATED"/>
    <property type="match status" value="1"/>
</dbReference>
<keyword evidence="1" id="KW-0805">Transcription regulation</keyword>
<evidence type="ECO:0000256" key="3">
    <source>
        <dbReference type="ARBA" id="ARBA00023163"/>
    </source>
</evidence>
<dbReference type="PANTHER" id="PTHR44846">
    <property type="entry name" value="MANNOSYL-D-GLYCERATE TRANSPORT/METABOLISM SYSTEM REPRESSOR MNGR-RELATED"/>
    <property type="match status" value="1"/>
</dbReference>
<dbReference type="Gene3D" id="3.40.1410.10">
    <property type="entry name" value="Chorismate lyase-like"/>
    <property type="match status" value="1"/>
</dbReference>
<dbReference type="InterPro" id="IPR011663">
    <property type="entry name" value="UTRA"/>
</dbReference>
<dbReference type="SMART" id="SM00345">
    <property type="entry name" value="HTH_GNTR"/>
    <property type="match status" value="1"/>
</dbReference>
<name>A0ABT9BJK5_9MICO</name>
<dbReference type="InterPro" id="IPR050679">
    <property type="entry name" value="Bact_HTH_transcr_reg"/>
</dbReference>
<dbReference type="InterPro" id="IPR028978">
    <property type="entry name" value="Chorismate_lyase_/UTRA_dom_sf"/>
</dbReference>
<sequence>MSAASESPAIRPDYPEPLWIQAANLITAEIESGALKPGMRLPPERELCEQLGISRVTLRKALTKLVDEGLLNASHGRGWYVASTPTSKDWPNSLESFSETARRMGLTASSSILRSEVVPATIDEAEEFLIAPGSPLFHLDRVRSLNGVPTAIDYTRIPADYVPRFVDTDFTTASLYEELEAAGVAPQRADSTIEARAADDYAATHLDLAVGAPLLVMNQRVMDASDRPLLASKIQYSGDRYRLRTFFARGRR</sequence>
<dbReference type="CDD" id="cd07377">
    <property type="entry name" value="WHTH_GntR"/>
    <property type="match status" value="1"/>
</dbReference>
<evidence type="ECO:0000313" key="5">
    <source>
        <dbReference type="EMBL" id="MDO7881203.1"/>
    </source>
</evidence>
<gene>
    <name evidence="5" type="ORF">Q5716_03075</name>
</gene>